<sequence length="100" mass="11674">KIGIPFAVIDKKNTIHNFGGTDINGYVQKTHIHVKVRQLLKVGEKEKLSKLIEEQTQYTTNLTHEKQALNKKTDELLTELKQQIETMKVERPYFIQKILE</sequence>
<accession>X6LW45</accession>
<evidence type="ECO:0000313" key="1">
    <source>
        <dbReference type="EMBL" id="ETO05596.1"/>
    </source>
</evidence>
<proteinExistence type="predicted"/>
<organism evidence="1 2">
    <name type="scientific">Reticulomyxa filosa</name>
    <dbReference type="NCBI Taxonomy" id="46433"/>
    <lineage>
        <taxon>Eukaryota</taxon>
        <taxon>Sar</taxon>
        <taxon>Rhizaria</taxon>
        <taxon>Retaria</taxon>
        <taxon>Foraminifera</taxon>
        <taxon>Monothalamids</taxon>
        <taxon>Reticulomyxidae</taxon>
        <taxon>Reticulomyxa</taxon>
    </lineage>
</organism>
<keyword evidence="2" id="KW-1185">Reference proteome</keyword>
<reference evidence="1 2" key="1">
    <citation type="journal article" date="2013" name="Curr. Biol.">
        <title>The Genome of the Foraminiferan Reticulomyxa filosa.</title>
        <authorList>
            <person name="Glockner G."/>
            <person name="Hulsmann N."/>
            <person name="Schleicher M."/>
            <person name="Noegel A.A."/>
            <person name="Eichinger L."/>
            <person name="Gallinger C."/>
            <person name="Pawlowski J."/>
            <person name="Sierra R."/>
            <person name="Euteneuer U."/>
            <person name="Pillet L."/>
            <person name="Moustafa A."/>
            <person name="Platzer M."/>
            <person name="Groth M."/>
            <person name="Szafranski K."/>
            <person name="Schliwa M."/>
        </authorList>
    </citation>
    <scope>NUCLEOTIDE SEQUENCE [LARGE SCALE GENOMIC DNA]</scope>
</reference>
<protein>
    <submittedName>
        <fullName evidence="1">Uncharacterized protein</fullName>
    </submittedName>
</protein>
<dbReference type="Proteomes" id="UP000023152">
    <property type="component" value="Unassembled WGS sequence"/>
</dbReference>
<feature type="non-terminal residue" evidence="1">
    <location>
        <position position="100"/>
    </location>
</feature>
<feature type="non-terminal residue" evidence="1">
    <location>
        <position position="1"/>
    </location>
</feature>
<gene>
    <name evidence="1" type="ORF">RFI_31800</name>
</gene>
<dbReference type="EMBL" id="ASPP01027944">
    <property type="protein sequence ID" value="ETO05596.1"/>
    <property type="molecule type" value="Genomic_DNA"/>
</dbReference>
<name>X6LW45_RETFI</name>
<dbReference type="AlphaFoldDB" id="X6LW45"/>
<evidence type="ECO:0000313" key="2">
    <source>
        <dbReference type="Proteomes" id="UP000023152"/>
    </source>
</evidence>
<comment type="caution">
    <text evidence="1">The sequence shown here is derived from an EMBL/GenBank/DDBJ whole genome shotgun (WGS) entry which is preliminary data.</text>
</comment>